<feature type="non-terminal residue" evidence="2">
    <location>
        <position position="92"/>
    </location>
</feature>
<dbReference type="AlphaFoldDB" id="A0A0B6Y1D4"/>
<name>A0A0B6Y1D4_9EUPU</name>
<organism evidence="2">
    <name type="scientific">Arion vulgaris</name>
    <dbReference type="NCBI Taxonomy" id="1028688"/>
    <lineage>
        <taxon>Eukaryota</taxon>
        <taxon>Metazoa</taxon>
        <taxon>Spiralia</taxon>
        <taxon>Lophotrochozoa</taxon>
        <taxon>Mollusca</taxon>
        <taxon>Gastropoda</taxon>
        <taxon>Heterobranchia</taxon>
        <taxon>Euthyneura</taxon>
        <taxon>Panpulmonata</taxon>
        <taxon>Eupulmonata</taxon>
        <taxon>Stylommatophora</taxon>
        <taxon>Helicina</taxon>
        <taxon>Arionoidea</taxon>
        <taxon>Arionidae</taxon>
        <taxon>Arion</taxon>
    </lineage>
</organism>
<evidence type="ECO:0000256" key="1">
    <source>
        <dbReference type="SAM" id="SignalP"/>
    </source>
</evidence>
<feature type="chain" id="PRO_5002111730" evidence="1">
    <location>
        <begin position="18"/>
        <end position="92"/>
    </location>
</feature>
<protein>
    <submittedName>
        <fullName evidence="2">Uncharacterized protein</fullName>
    </submittedName>
</protein>
<proteinExistence type="predicted"/>
<gene>
    <name evidence="2" type="primary">ORF9310</name>
</gene>
<accession>A0A0B6Y1D4</accession>
<keyword evidence="1" id="KW-0732">Signal</keyword>
<reference evidence="2" key="1">
    <citation type="submission" date="2014-12" db="EMBL/GenBank/DDBJ databases">
        <title>Insight into the proteome of Arion vulgaris.</title>
        <authorList>
            <person name="Aradska J."/>
            <person name="Bulat T."/>
            <person name="Smidak R."/>
            <person name="Sarate P."/>
            <person name="Gangsoo J."/>
            <person name="Sialana F."/>
            <person name="Bilban M."/>
            <person name="Lubec G."/>
        </authorList>
    </citation>
    <scope>NUCLEOTIDE SEQUENCE</scope>
    <source>
        <tissue evidence="2">Skin</tissue>
    </source>
</reference>
<feature type="non-terminal residue" evidence="2">
    <location>
        <position position="1"/>
    </location>
</feature>
<sequence>FKVYLFLIIALAVSVLSESDPNDVSSLEVDYFDEMNVWRATLGLSPLTRNWELEDSSTGFLSKANRKALISNSTRKNKMKFGKGFFMFFYPF</sequence>
<feature type="signal peptide" evidence="1">
    <location>
        <begin position="1"/>
        <end position="17"/>
    </location>
</feature>
<evidence type="ECO:0000313" key="2">
    <source>
        <dbReference type="EMBL" id="CEK49923.1"/>
    </source>
</evidence>
<dbReference type="EMBL" id="HACG01003058">
    <property type="protein sequence ID" value="CEK49923.1"/>
    <property type="molecule type" value="Transcribed_RNA"/>
</dbReference>